<dbReference type="EMBL" id="LJBN01000116">
    <property type="protein sequence ID" value="OOQ88930.1"/>
    <property type="molecule type" value="Genomic_DNA"/>
</dbReference>
<comment type="caution">
    <text evidence="1">The sequence shown here is derived from an EMBL/GenBank/DDBJ whole genome shotgun (WGS) entry which is preliminary data.</text>
</comment>
<dbReference type="AlphaFoldDB" id="A0A1S9RUF4"/>
<gene>
    <name evidence="1" type="ORF">PEBR_09892</name>
</gene>
<sequence length="211" mass="23592">MAAKNDPLIGSPHGNDHLPRPEIAFISGPIDTGPNEIYFHTHYVPRIQEAVEQGHDFVIGPIPSGVDADALDYLLACPIAPSRITIFVTPAEANTWGPRFRALSVNLRVVEGQMTRERDAAMTQASTYDILRVRTVEEVKEIYGERARHGYVTNTERNWRRRRGIAEDTSISAEEINCSLGYYPASKVPSLDRRGKKGVLGQLKQALKRDR</sequence>
<dbReference type="Proteomes" id="UP000190744">
    <property type="component" value="Unassembled WGS sequence"/>
</dbReference>
<evidence type="ECO:0000313" key="1">
    <source>
        <dbReference type="EMBL" id="OOQ88930.1"/>
    </source>
</evidence>
<proteinExistence type="predicted"/>
<accession>A0A1S9RUF4</accession>
<evidence type="ECO:0000313" key="2">
    <source>
        <dbReference type="Proteomes" id="UP000190744"/>
    </source>
</evidence>
<reference evidence="2" key="1">
    <citation type="submission" date="2015-09" db="EMBL/GenBank/DDBJ databases">
        <authorList>
            <person name="Fill T.P."/>
            <person name="Baretta J.F."/>
            <person name="de Almeida L.G."/>
            <person name="Rocha M."/>
            <person name="de Souza D.H."/>
            <person name="Malavazi I."/>
            <person name="Cerdeira L.T."/>
            <person name="Hong H."/>
            <person name="Samborskyy M."/>
            <person name="de Vasconcelos A.T."/>
            <person name="Leadlay P."/>
            <person name="Rodrigues-Filho E."/>
        </authorList>
    </citation>
    <scope>NUCLEOTIDE SEQUENCE [LARGE SCALE GENOMIC DNA]</scope>
    <source>
        <strain evidence="2">LaBioMMi 136</strain>
    </source>
</reference>
<organism evidence="1 2">
    <name type="scientific">Penicillium brasilianum</name>
    <dbReference type="NCBI Taxonomy" id="104259"/>
    <lineage>
        <taxon>Eukaryota</taxon>
        <taxon>Fungi</taxon>
        <taxon>Dikarya</taxon>
        <taxon>Ascomycota</taxon>
        <taxon>Pezizomycotina</taxon>
        <taxon>Eurotiomycetes</taxon>
        <taxon>Eurotiomycetidae</taxon>
        <taxon>Eurotiales</taxon>
        <taxon>Aspergillaceae</taxon>
        <taxon>Penicillium</taxon>
    </lineage>
</organism>
<name>A0A1S9RUF4_PENBI</name>
<protein>
    <submittedName>
        <fullName evidence="1">Uncharacterized protein</fullName>
    </submittedName>
</protein>